<dbReference type="AlphaFoldDB" id="A0A1F6WQP7"/>
<dbReference type="InterPro" id="IPR047859">
    <property type="entry name" value="Ribosomal_bL17_CS"/>
</dbReference>
<evidence type="ECO:0000256" key="2">
    <source>
        <dbReference type="ARBA" id="ARBA00022980"/>
    </source>
</evidence>
<evidence type="ECO:0000256" key="3">
    <source>
        <dbReference type="ARBA" id="ARBA00023274"/>
    </source>
</evidence>
<dbReference type="HAMAP" id="MF_01368">
    <property type="entry name" value="Ribosomal_bL17"/>
    <property type="match status" value="1"/>
</dbReference>
<accession>A0A1F6WQP7</accession>
<dbReference type="NCBIfam" id="TIGR00059">
    <property type="entry name" value="L17"/>
    <property type="match status" value="1"/>
</dbReference>
<dbReference type="PROSITE" id="PS01167">
    <property type="entry name" value="RIBOSOMAL_L17"/>
    <property type="match status" value="1"/>
</dbReference>
<proteinExistence type="inferred from homology"/>
<dbReference type="GO" id="GO:0006412">
    <property type="term" value="P:translation"/>
    <property type="evidence" value="ECO:0007669"/>
    <property type="project" value="UniProtKB-UniRule"/>
</dbReference>
<reference evidence="6 7" key="1">
    <citation type="journal article" date="2016" name="Nat. Commun.">
        <title>Thousands of microbial genomes shed light on interconnected biogeochemical processes in an aquifer system.</title>
        <authorList>
            <person name="Anantharaman K."/>
            <person name="Brown C.T."/>
            <person name="Hug L.A."/>
            <person name="Sharon I."/>
            <person name="Castelle C.J."/>
            <person name="Probst A.J."/>
            <person name="Thomas B.C."/>
            <person name="Singh A."/>
            <person name="Wilkins M.J."/>
            <person name="Karaoz U."/>
            <person name="Brodie E.L."/>
            <person name="Williams K.H."/>
            <person name="Hubbard S.S."/>
            <person name="Banfield J.F."/>
        </authorList>
    </citation>
    <scope>NUCLEOTIDE SEQUENCE [LARGE SCALE GENOMIC DNA]</scope>
</reference>
<dbReference type="GO" id="GO:0003735">
    <property type="term" value="F:structural constituent of ribosome"/>
    <property type="evidence" value="ECO:0007669"/>
    <property type="project" value="InterPro"/>
</dbReference>
<evidence type="ECO:0000256" key="4">
    <source>
        <dbReference type="HAMAP-Rule" id="MF_01368"/>
    </source>
</evidence>
<dbReference type="Pfam" id="PF01196">
    <property type="entry name" value="Ribosomal_L17"/>
    <property type="match status" value="1"/>
</dbReference>
<organism evidence="6 7">
    <name type="scientific">Candidatus Nomurabacteria bacterium RIFCSPLOWO2_01_FULL_33_17</name>
    <dbReference type="NCBI Taxonomy" id="1801764"/>
    <lineage>
        <taxon>Bacteria</taxon>
        <taxon>Candidatus Nomuraibacteriota</taxon>
    </lineage>
</organism>
<keyword evidence="3 4" id="KW-0687">Ribonucleoprotein</keyword>
<dbReference type="InterPro" id="IPR036373">
    <property type="entry name" value="Ribosomal_bL17_sf"/>
</dbReference>
<dbReference type="EMBL" id="MFUO01000006">
    <property type="protein sequence ID" value="OGI84197.1"/>
    <property type="molecule type" value="Genomic_DNA"/>
</dbReference>
<keyword evidence="2 4" id="KW-0689">Ribosomal protein</keyword>
<gene>
    <name evidence="4" type="primary">rplQ</name>
    <name evidence="6" type="ORF">A2903_00600</name>
</gene>
<dbReference type="SUPFAM" id="SSF64263">
    <property type="entry name" value="Prokaryotic ribosomal protein L17"/>
    <property type="match status" value="1"/>
</dbReference>
<dbReference type="PANTHER" id="PTHR14413:SF16">
    <property type="entry name" value="LARGE RIBOSOMAL SUBUNIT PROTEIN BL17M"/>
    <property type="match status" value="1"/>
</dbReference>
<name>A0A1F6WQP7_9BACT</name>
<dbReference type="Gene3D" id="3.90.1030.10">
    <property type="entry name" value="Ribosomal protein L17"/>
    <property type="match status" value="1"/>
</dbReference>
<dbReference type="STRING" id="1801764.A2903_00600"/>
<sequence length="117" mass="13380">MRHHNSNRKFGRPASQRRALLKSLVVAFVTHDAITTTDAKARELRPFMEKLITTGKKKTLSSRRDLLSRLDNNEAVVSKIIDTLATKYENRPGGYVRIYKLPRRLGDAALMARIEFV</sequence>
<evidence type="ECO:0000313" key="7">
    <source>
        <dbReference type="Proteomes" id="UP000178184"/>
    </source>
</evidence>
<dbReference type="GO" id="GO:0022625">
    <property type="term" value="C:cytosolic large ribosomal subunit"/>
    <property type="evidence" value="ECO:0007669"/>
    <property type="project" value="TreeGrafter"/>
</dbReference>
<dbReference type="PANTHER" id="PTHR14413">
    <property type="entry name" value="RIBOSOMAL PROTEIN L17"/>
    <property type="match status" value="1"/>
</dbReference>
<dbReference type="Proteomes" id="UP000178184">
    <property type="component" value="Unassembled WGS sequence"/>
</dbReference>
<evidence type="ECO:0000256" key="5">
    <source>
        <dbReference type="RuleBase" id="RU000660"/>
    </source>
</evidence>
<comment type="caution">
    <text evidence="6">The sequence shown here is derived from an EMBL/GenBank/DDBJ whole genome shotgun (WGS) entry which is preliminary data.</text>
</comment>
<evidence type="ECO:0000313" key="6">
    <source>
        <dbReference type="EMBL" id="OGI84197.1"/>
    </source>
</evidence>
<dbReference type="InterPro" id="IPR000456">
    <property type="entry name" value="Ribosomal_bL17"/>
</dbReference>
<comment type="similarity">
    <text evidence="1 4 5">Belongs to the bacterial ribosomal protein bL17 family.</text>
</comment>
<comment type="subunit">
    <text evidence="4">Part of the 50S ribosomal subunit. Contacts protein L32.</text>
</comment>
<protein>
    <recommendedName>
        <fullName evidence="4">Large ribosomal subunit protein bL17</fullName>
    </recommendedName>
</protein>
<evidence type="ECO:0000256" key="1">
    <source>
        <dbReference type="ARBA" id="ARBA00008777"/>
    </source>
</evidence>